<proteinExistence type="predicted"/>
<accession>A0ABY5Y6A6</accession>
<dbReference type="EMBL" id="CP104205">
    <property type="protein sequence ID" value="UWX54015.1"/>
    <property type="molecule type" value="Genomic_DNA"/>
</dbReference>
<dbReference type="GO" id="GO:0006508">
    <property type="term" value="P:proteolysis"/>
    <property type="evidence" value="ECO:0007669"/>
    <property type="project" value="UniProtKB-KW"/>
</dbReference>
<evidence type="ECO:0000313" key="1">
    <source>
        <dbReference type="EMBL" id="UWX54015.1"/>
    </source>
</evidence>
<gene>
    <name evidence="1" type="ORF">NYZ99_13165</name>
</gene>
<sequence length="180" mass="21247">MGISKYIVGLSLLLSIYSTNIKAQEEIPWSPNFRLKWKDFKGEVPHMARAAATTASGISYSFSSRRENGDMKVDYKVEAFFYPTKSWYRPALCNEVTLLHEQLHFDISEIFARKMDEEMSKTKFTDNIKQEVRVLYQRILKELDDFQRGYDIETDFSRNIEKQKLWQKHIDRLLEADKSS</sequence>
<keyword evidence="1" id="KW-0645">Protease</keyword>
<organism evidence="1 2">
    <name type="scientific">Maribacter litopenaei</name>
    <dbReference type="NCBI Taxonomy" id="2976127"/>
    <lineage>
        <taxon>Bacteria</taxon>
        <taxon>Pseudomonadati</taxon>
        <taxon>Bacteroidota</taxon>
        <taxon>Flavobacteriia</taxon>
        <taxon>Flavobacteriales</taxon>
        <taxon>Flavobacteriaceae</taxon>
        <taxon>Maribacter</taxon>
    </lineage>
</organism>
<evidence type="ECO:0000313" key="2">
    <source>
        <dbReference type="Proteomes" id="UP001059209"/>
    </source>
</evidence>
<dbReference type="InterPro" id="IPR010321">
    <property type="entry name" value="DUF922"/>
</dbReference>
<protein>
    <submittedName>
        <fullName evidence="1">DUF922 domain-containing Zn-dependent protease</fullName>
    </submittedName>
</protein>
<dbReference type="Pfam" id="PF06037">
    <property type="entry name" value="DUF922"/>
    <property type="match status" value="1"/>
</dbReference>
<reference evidence="1" key="1">
    <citation type="submission" date="2022-09" db="EMBL/GenBank/DDBJ databases">
        <title>Maribacter litopenaei sp. nov., isolated from the intestinal tract of the Pacific White Shrimp, Litopenaeus vannamei.</title>
        <authorList>
            <person name="Kim S.Y."/>
            <person name="Hwang C.Y."/>
        </authorList>
    </citation>
    <scope>NUCLEOTIDE SEQUENCE</scope>
    <source>
        <strain evidence="1">HL-LV01</strain>
    </source>
</reference>
<keyword evidence="1" id="KW-0378">Hydrolase</keyword>
<keyword evidence="2" id="KW-1185">Reference proteome</keyword>
<dbReference type="Proteomes" id="UP001059209">
    <property type="component" value="Chromosome"/>
</dbReference>
<dbReference type="GO" id="GO:0008233">
    <property type="term" value="F:peptidase activity"/>
    <property type="evidence" value="ECO:0007669"/>
    <property type="project" value="UniProtKB-KW"/>
</dbReference>
<dbReference type="RefSeq" id="WP_260571594.1">
    <property type="nucleotide sequence ID" value="NZ_CP104205.1"/>
</dbReference>
<name>A0ABY5Y6A6_9FLAO</name>